<dbReference type="PROSITE" id="PS51257">
    <property type="entry name" value="PROKAR_LIPOPROTEIN"/>
    <property type="match status" value="1"/>
</dbReference>
<feature type="signal peptide" evidence="1">
    <location>
        <begin position="1"/>
        <end position="21"/>
    </location>
</feature>
<evidence type="ECO:0000313" key="3">
    <source>
        <dbReference type="Proteomes" id="UP000008514"/>
    </source>
</evidence>
<keyword evidence="3" id="KW-1185">Reference proteome</keyword>
<accession>K4IAR8</accession>
<dbReference type="HOGENOM" id="CLU_123905_1_0_10"/>
<evidence type="ECO:0000313" key="2">
    <source>
        <dbReference type="EMBL" id="AFU67509.1"/>
    </source>
</evidence>
<protein>
    <submittedName>
        <fullName evidence="2">Uncharacterized protein</fullName>
    </submittedName>
</protein>
<dbReference type="OrthoDB" id="1121756at2"/>
<dbReference type="RefSeq" id="WP_015023127.1">
    <property type="nucleotide sequence ID" value="NC_018721.1"/>
</dbReference>
<evidence type="ECO:0000256" key="1">
    <source>
        <dbReference type="SAM" id="SignalP"/>
    </source>
</evidence>
<dbReference type="STRING" id="313595.P700755_000486"/>
<reference evidence="2" key="2">
    <citation type="submission" date="2012-09" db="EMBL/GenBank/DDBJ databases">
        <title>The complete sequence of Psychroflexus torquis an extreme psychrophile from sea-ice that is stimulated by light.</title>
        <authorList>
            <person name="Feng S."/>
            <person name="Powell S.M."/>
            <person name="Bowman J.P."/>
        </authorList>
    </citation>
    <scope>NUCLEOTIDE SEQUENCE [LARGE SCALE GENOMIC DNA]</scope>
    <source>
        <strain evidence="2">ATCC 700755</strain>
    </source>
</reference>
<keyword evidence="1" id="KW-0732">Signal</keyword>
<sequence length="157" mass="17829">MKYITIIALSLLLTSCGSAYLANKVEKQLKGDWVLEEVSFPNSSGFFDTTIFDLAEVTCFENSQWSFVPNNATGDFILDGNACDKQEQNFVWYIDKQTVESSTPEMLFKITTNQKAKAVDKGSRVSIKSLLEDQMVWQQKVTLENKEVIIEMTFSKQ</sequence>
<dbReference type="Proteomes" id="UP000008514">
    <property type="component" value="Chromosome"/>
</dbReference>
<proteinExistence type="predicted"/>
<organism evidence="2 3">
    <name type="scientific">Psychroflexus torquis (strain ATCC 700755 / CIP 106069 / ACAM 623)</name>
    <dbReference type="NCBI Taxonomy" id="313595"/>
    <lineage>
        <taxon>Bacteria</taxon>
        <taxon>Pseudomonadati</taxon>
        <taxon>Bacteroidota</taxon>
        <taxon>Flavobacteriia</taxon>
        <taxon>Flavobacteriales</taxon>
        <taxon>Flavobacteriaceae</taxon>
        <taxon>Psychroflexus</taxon>
    </lineage>
</organism>
<name>K4IAR8_PSYTT</name>
<dbReference type="EMBL" id="CP003879">
    <property type="protein sequence ID" value="AFU67509.1"/>
    <property type="molecule type" value="Genomic_DNA"/>
</dbReference>
<dbReference type="KEGG" id="ptq:P700755_000486"/>
<gene>
    <name evidence="2" type="ordered locus">P700755_000486</name>
</gene>
<reference evidence="2" key="1">
    <citation type="submission" date="2006-03" db="EMBL/GenBank/DDBJ databases">
        <authorList>
            <person name="Bowman J."/>
            <person name="Ferriera S."/>
            <person name="Johnson J."/>
            <person name="Kravitz S."/>
            <person name="Halpern A."/>
            <person name="Remington K."/>
            <person name="Beeson K."/>
            <person name="Tran B."/>
            <person name="Rogers Y.-H."/>
            <person name="Friedman R."/>
            <person name="Venter J.C."/>
        </authorList>
    </citation>
    <scope>NUCLEOTIDE SEQUENCE [LARGE SCALE GENOMIC DNA]</scope>
    <source>
        <strain evidence="2">ATCC 700755</strain>
    </source>
</reference>
<dbReference type="eggNOG" id="ENOG502ZSBD">
    <property type="taxonomic scope" value="Bacteria"/>
</dbReference>
<feature type="chain" id="PRO_5003877586" evidence="1">
    <location>
        <begin position="22"/>
        <end position="157"/>
    </location>
</feature>
<dbReference type="AlphaFoldDB" id="K4IAR8"/>